<dbReference type="Pfam" id="PF03929">
    <property type="entry name" value="PepSY_TM"/>
    <property type="match status" value="1"/>
</dbReference>
<dbReference type="EMBL" id="QGHF01000007">
    <property type="protein sequence ID" value="PWK95758.1"/>
    <property type="molecule type" value="Genomic_DNA"/>
</dbReference>
<name>A0A2V2BED4_9GAMM</name>
<keyword evidence="1" id="KW-0812">Transmembrane</keyword>
<evidence type="ECO:0000313" key="2">
    <source>
        <dbReference type="EMBL" id="PWK95758.1"/>
    </source>
</evidence>
<dbReference type="PANTHER" id="PTHR34219">
    <property type="entry name" value="IRON-REGULATED INNER MEMBRANE PROTEIN-RELATED"/>
    <property type="match status" value="1"/>
</dbReference>
<feature type="transmembrane region" description="Helical" evidence="1">
    <location>
        <begin position="438"/>
        <end position="463"/>
    </location>
</feature>
<dbReference type="AlphaFoldDB" id="A0A2V2BED4"/>
<feature type="transmembrane region" description="Helical" evidence="1">
    <location>
        <begin position="505"/>
        <end position="526"/>
    </location>
</feature>
<dbReference type="InterPro" id="IPR005625">
    <property type="entry name" value="PepSY-ass_TM"/>
</dbReference>
<proteinExistence type="predicted"/>
<protein>
    <submittedName>
        <fullName evidence="2">Putative iron-regulated membrane protein</fullName>
    </submittedName>
</protein>
<feature type="transmembrane region" description="Helical" evidence="1">
    <location>
        <begin position="388"/>
        <end position="408"/>
    </location>
</feature>
<reference evidence="2 3" key="1">
    <citation type="submission" date="2018-05" db="EMBL/GenBank/DDBJ databases">
        <title>Genomic Encyclopedia of Type Strains, Phase IV (KMG-V): Genome sequencing to study the core and pangenomes of soil and plant-associated prokaryotes.</title>
        <authorList>
            <person name="Whitman W."/>
        </authorList>
    </citation>
    <scope>NUCLEOTIDE SEQUENCE [LARGE SCALE GENOMIC DNA]</scope>
    <source>
        <strain evidence="2 3">PNA 200-10</strain>
    </source>
</reference>
<feature type="transmembrane region" description="Helical" evidence="1">
    <location>
        <begin position="546"/>
        <end position="571"/>
    </location>
</feature>
<feature type="transmembrane region" description="Helical" evidence="1">
    <location>
        <begin position="165"/>
        <end position="183"/>
    </location>
</feature>
<dbReference type="PANTHER" id="PTHR34219:SF1">
    <property type="entry name" value="PEPSY DOMAIN-CONTAINING PROTEIN"/>
    <property type="match status" value="1"/>
</dbReference>
<dbReference type="RefSeq" id="WP_109717732.1">
    <property type="nucleotide sequence ID" value="NZ_QGHF01000007.1"/>
</dbReference>
<evidence type="ECO:0000313" key="3">
    <source>
        <dbReference type="Proteomes" id="UP000245981"/>
    </source>
</evidence>
<dbReference type="STRING" id="574096.HA38_03755"/>
<dbReference type="InterPro" id="IPR019685">
    <property type="entry name" value="DUF2534"/>
</dbReference>
<keyword evidence="1" id="KW-1133">Transmembrane helix</keyword>
<dbReference type="OrthoDB" id="9791166at2"/>
<accession>A0A2V2BED4</accession>
<evidence type="ECO:0000256" key="1">
    <source>
        <dbReference type="SAM" id="Phobius"/>
    </source>
</evidence>
<organism evidence="2 3">
    <name type="scientific">Pantoea allii</name>
    <dbReference type="NCBI Taxonomy" id="574096"/>
    <lineage>
        <taxon>Bacteria</taxon>
        <taxon>Pseudomonadati</taxon>
        <taxon>Pseudomonadota</taxon>
        <taxon>Gammaproteobacteria</taxon>
        <taxon>Enterobacterales</taxon>
        <taxon>Erwiniaceae</taxon>
        <taxon>Pantoea</taxon>
    </lineage>
</organism>
<feature type="transmembrane region" description="Helical" evidence="1">
    <location>
        <begin position="203"/>
        <end position="226"/>
    </location>
</feature>
<gene>
    <name evidence="2" type="ORF">C7431_107159</name>
</gene>
<keyword evidence="1" id="KW-0472">Membrane</keyword>
<sequence length="580" mass="64348">MTFSRENNPPPRGAVLTVLRRLHFYIGLFIAPFIFIAALTGTLYVITPQVENFIYKDALTTDAQAQGHAKPLSAQINAARHYAGNLRIYAVRPAPGAQDTTRVQFSDPQLGPSESRSIFIDPYTLGVKGDMTVYGTSGVLPLRMWLDQVHRGLLLGDIGRNYSELAASWLWVAALGGIVLWLGTRPRRKVKKTGAGFALTRSWHVTLGLVLSLGLVFFSVTGLTWSQWAGNNIDKMRSDFGWLTPQVRTALNGDAPAVPADPHADHHASMDGMTMSGAMPAMSDHQARTPAILNQPDADWDRVEAAARSAGLEAAKIELRQPKSGGQAWTVSEIDRRWPSHVDSVSVNPDNFSIVDHVEFAHFPLVAKLTRWGVDAHMGVLFGLPNQLILVLFGAGLCAMIVLGYRMWWIRRPALPQVNPVQTLLSAWLVLPRYLQGASLMLALVLGYALPLMGLSLLAFALLDIQRWRKAHRATRQDTVTPLDKQSPLAIVQSRFAVKRKEMRYFLRSVVILAIIVGTVMARAMVSGVIEQYNIPFSDWTLMMYITQAMMILLYTTVFTGLMSIPLWYFFLGESDEQGK</sequence>
<comment type="caution">
    <text evidence="2">The sequence shown here is derived from an EMBL/GenBank/DDBJ whole genome shotgun (WGS) entry which is preliminary data.</text>
</comment>
<feature type="transmembrane region" description="Helical" evidence="1">
    <location>
        <begin position="22"/>
        <end position="46"/>
    </location>
</feature>
<dbReference type="Proteomes" id="UP000245981">
    <property type="component" value="Unassembled WGS sequence"/>
</dbReference>
<dbReference type="Pfam" id="PF10749">
    <property type="entry name" value="DUF2534"/>
    <property type="match status" value="1"/>
</dbReference>